<evidence type="ECO:0000313" key="11">
    <source>
        <dbReference type="EMBL" id="NYJ23307.1"/>
    </source>
</evidence>
<keyword evidence="7" id="KW-0961">Cell wall biogenesis/degradation</keyword>
<dbReference type="PANTHER" id="PTHR31983:SF0">
    <property type="entry name" value="GLUCAN ENDO-1,3-BETA-D-GLUCOSIDASE 2"/>
    <property type="match status" value="1"/>
</dbReference>
<evidence type="ECO:0000256" key="6">
    <source>
        <dbReference type="ARBA" id="ARBA00023295"/>
    </source>
</evidence>
<dbReference type="RefSeq" id="WP_179605244.1">
    <property type="nucleotide sequence ID" value="NZ_BAABEH010000001.1"/>
</dbReference>
<keyword evidence="6" id="KW-0326">Glycosidase</keyword>
<dbReference type="Pfam" id="PF17652">
    <property type="entry name" value="Glyco_hydro81C"/>
    <property type="match status" value="1"/>
</dbReference>
<sequence>MRRSRAPLLVAALTVVGLLAAGALTACQPAGARGGDTSAASAGTTDPRIFPDAEIAPLVTTLPQRSVAAPPPMRLAHGLLPPTNRWFSGLVFGAGPQPVFPLPLSFGLTAGGFAFGLPSVTATAKTIAGGYDPAVTVDASSASAEVTAYDDVSATVSLHSRDGAAIGHVTIAEGSPLVSFTADADTTLTTSAGFSGAAGPAVATVGGTDYALVAPSGALDRSGRSIALHPGQAAVWFPVPRGASAARVAGAISGPLLGVGTGYSDGGGTATTRLSYRAAGGSTVFGALPAQRAPRSGADCSLGTYSTIYGTMTVCSGDTLEWSVPAVTPAGALDLGTLDTETKAAIVDQLRTDSATVGPLPSDTYFGGKALFRLANLLTIARQLGEDRIADGLRTRLATALAEWAQPARCASAPARCFVYDPAMRGVVGLTASFGSDQFNDHHFHYGYFLYAAGALATDDPSAVRRLAPVMNLLAADLATSGRSSYFPERRTFDPYTGHSWASGYSPFADGNNQESSSEAVNAWNGLALWATASSQPALAREAGWMLSAEVAAARALWTDADTSAFAGYAHSIVSLNWGGKRDYATWFSADPNAILGIQLIPMGPVSGYLKASGSRIGQNLAEAAPSGYGVPFGDYLLMYRALQGPAGLAAARAAAGSLPDSAIDDADSRTYLLAWLAARH</sequence>
<keyword evidence="9" id="KW-0732">Signal</keyword>
<comment type="caution">
    <text evidence="11">The sequence shown here is derived from an EMBL/GenBank/DDBJ whole genome shotgun (WGS) entry which is preliminary data.</text>
</comment>
<evidence type="ECO:0000256" key="5">
    <source>
        <dbReference type="ARBA" id="ARBA00023277"/>
    </source>
</evidence>
<dbReference type="EMBL" id="JACCFL010000001">
    <property type="protein sequence ID" value="NYJ23307.1"/>
    <property type="molecule type" value="Genomic_DNA"/>
</dbReference>
<keyword evidence="8" id="KW-0624">Polysaccharide degradation</keyword>
<name>A0A853CRJ2_9MICO</name>
<protein>
    <recommendedName>
        <fullName evidence="3">glucan endo-1,3-beta-D-glucosidase</fullName>
        <ecNumber evidence="3">3.2.1.39</ecNumber>
    </recommendedName>
</protein>
<evidence type="ECO:0000256" key="9">
    <source>
        <dbReference type="SAM" id="SignalP"/>
    </source>
</evidence>
<organism evidence="11 12">
    <name type="scientific">Leifsonia shinshuensis</name>
    <dbReference type="NCBI Taxonomy" id="150026"/>
    <lineage>
        <taxon>Bacteria</taxon>
        <taxon>Bacillati</taxon>
        <taxon>Actinomycetota</taxon>
        <taxon>Actinomycetes</taxon>
        <taxon>Micrococcales</taxon>
        <taxon>Microbacteriaceae</taxon>
        <taxon>Leifsonia</taxon>
    </lineage>
</organism>
<dbReference type="InterPro" id="IPR005200">
    <property type="entry name" value="Endo-beta-glucanase"/>
</dbReference>
<dbReference type="PANTHER" id="PTHR31983">
    <property type="entry name" value="ENDO-1,3(4)-BETA-GLUCANASE 1"/>
    <property type="match status" value="1"/>
</dbReference>
<evidence type="ECO:0000256" key="1">
    <source>
        <dbReference type="ARBA" id="ARBA00000382"/>
    </source>
</evidence>
<evidence type="ECO:0000256" key="2">
    <source>
        <dbReference type="ARBA" id="ARBA00010730"/>
    </source>
</evidence>
<evidence type="ECO:0000259" key="10">
    <source>
        <dbReference type="Pfam" id="PF17652"/>
    </source>
</evidence>
<dbReference type="Proteomes" id="UP000578352">
    <property type="component" value="Unassembled WGS sequence"/>
</dbReference>
<feature type="chain" id="PRO_5038954744" description="glucan endo-1,3-beta-D-glucosidase" evidence="9">
    <location>
        <begin position="27"/>
        <end position="681"/>
    </location>
</feature>
<dbReference type="EC" id="3.2.1.39" evidence="3"/>
<comment type="catalytic activity">
    <reaction evidence="1">
        <text>Hydrolysis of (1-&gt;3)-beta-D-glucosidic linkages in (1-&gt;3)-beta-D-glucans.</text>
        <dbReference type="EC" id="3.2.1.39"/>
    </reaction>
</comment>
<dbReference type="GO" id="GO:0042973">
    <property type="term" value="F:glucan endo-1,3-beta-D-glucosidase activity"/>
    <property type="evidence" value="ECO:0007669"/>
    <property type="project" value="UniProtKB-EC"/>
</dbReference>
<proteinExistence type="inferred from homology"/>
<reference evidence="11 12" key="1">
    <citation type="submission" date="2020-07" db="EMBL/GenBank/DDBJ databases">
        <title>Sequencing the genomes of 1000 actinobacteria strains.</title>
        <authorList>
            <person name="Klenk H.-P."/>
        </authorList>
    </citation>
    <scope>NUCLEOTIDE SEQUENCE [LARGE SCALE GENOMIC DNA]</scope>
    <source>
        <strain evidence="11 12">DSM 15165</strain>
    </source>
</reference>
<evidence type="ECO:0000313" key="12">
    <source>
        <dbReference type="Proteomes" id="UP000578352"/>
    </source>
</evidence>
<evidence type="ECO:0000256" key="3">
    <source>
        <dbReference type="ARBA" id="ARBA00012780"/>
    </source>
</evidence>
<feature type="signal peptide" evidence="9">
    <location>
        <begin position="1"/>
        <end position="26"/>
    </location>
</feature>
<dbReference type="GO" id="GO:0000272">
    <property type="term" value="P:polysaccharide catabolic process"/>
    <property type="evidence" value="ECO:0007669"/>
    <property type="project" value="UniProtKB-KW"/>
</dbReference>
<dbReference type="Gene3D" id="2.70.98.30">
    <property type="entry name" value="Golgi alpha-mannosidase II, domain 4"/>
    <property type="match status" value="1"/>
</dbReference>
<evidence type="ECO:0000256" key="7">
    <source>
        <dbReference type="ARBA" id="ARBA00023316"/>
    </source>
</evidence>
<comment type="similarity">
    <text evidence="2">Belongs to the glycosyl hydrolase 81 family.</text>
</comment>
<dbReference type="PROSITE" id="PS52008">
    <property type="entry name" value="GH81"/>
    <property type="match status" value="1"/>
</dbReference>
<keyword evidence="4" id="KW-0378">Hydrolase</keyword>
<evidence type="ECO:0000256" key="8">
    <source>
        <dbReference type="ARBA" id="ARBA00023326"/>
    </source>
</evidence>
<dbReference type="InterPro" id="IPR040720">
    <property type="entry name" value="GH81_C"/>
</dbReference>
<feature type="domain" description="Glycosyl hydrolase family 81 C-terminal" evidence="10">
    <location>
        <begin position="362"/>
        <end position="612"/>
    </location>
</feature>
<evidence type="ECO:0000256" key="4">
    <source>
        <dbReference type="ARBA" id="ARBA00022801"/>
    </source>
</evidence>
<dbReference type="GO" id="GO:0052861">
    <property type="term" value="F:endo-1,3(4)-beta-glucanase activity"/>
    <property type="evidence" value="ECO:0007669"/>
    <property type="project" value="InterPro"/>
</dbReference>
<gene>
    <name evidence="11" type="ORF">HNR13_001594</name>
</gene>
<dbReference type="PROSITE" id="PS51257">
    <property type="entry name" value="PROKAR_LIPOPROTEIN"/>
    <property type="match status" value="1"/>
</dbReference>
<dbReference type="AlphaFoldDB" id="A0A853CRJ2"/>
<dbReference type="GO" id="GO:0071555">
    <property type="term" value="P:cell wall organization"/>
    <property type="evidence" value="ECO:0007669"/>
    <property type="project" value="UniProtKB-KW"/>
</dbReference>
<keyword evidence="5" id="KW-0119">Carbohydrate metabolism</keyword>
<accession>A0A853CRJ2</accession>